<keyword evidence="2" id="KW-1185">Reference proteome</keyword>
<organism evidence="1 2">
    <name type="scientific">Microbulbifer aggregans</name>
    <dbReference type="NCBI Taxonomy" id="1769779"/>
    <lineage>
        <taxon>Bacteria</taxon>
        <taxon>Pseudomonadati</taxon>
        <taxon>Pseudomonadota</taxon>
        <taxon>Gammaproteobacteria</taxon>
        <taxon>Cellvibrionales</taxon>
        <taxon>Microbulbiferaceae</taxon>
        <taxon>Microbulbifer</taxon>
    </lineage>
</organism>
<gene>
    <name evidence="1" type="ORF">AUP74_01858</name>
</gene>
<dbReference type="OrthoDB" id="5734000at2"/>
<name>A0A1C9W800_9GAMM</name>
<sequence>MRYMALFWLVFAPVALSSDEEDPSQFIAAFAADFKGHKEAAAFDQYFVGAPVFFLGEQPGISSAPDFAPGMVELLRETLHLDQYPFGKVKVESQNIADDGTATLLVVFERERSREPYAKAICNIFALTKTQGGWKISFWHLVTTYHPTRCTWA</sequence>
<dbReference type="Proteomes" id="UP000095672">
    <property type="component" value="Chromosome"/>
</dbReference>
<dbReference type="AlphaFoldDB" id="A0A1C9W800"/>
<accession>A0A1C9W800</accession>
<reference evidence="2" key="1">
    <citation type="submission" date="2016-01" db="EMBL/GenBank/DDBJ databases">
        <title>Complete genome sequence of Microbulbifer sp. CCB-MM1, a halophile isolated from Matang Mangrove Forest, Perak.</title>
        <authorList>
            <person name="Moh T.H."/>
            <person name="Dinesh B."/>
            <person name="Lau N.-S."/>
            <person name="Go F."/>
            <person name="Alexander Chong S.-C."/>
        </authorList>
    </citation>
    <scope>NUCLEOTIDE SEQUENCE [LARGE SCALE GENOMIC DNA]</scope>
    <source>
        <strain evidence="2">CCB-MM1</strain>
    </source>
</reference>
<evidence type="ECO:0000313" key="2">
    <source>
        <dbReference type="Proteomes" id="UP000095672"/>
    </source>
</evidence>
<dbReference type="RefSeq" id="WP_069947319.1">
    <property type="nucleotide sequence ID" value="NZ_CP014143.1"/>
</dbReference>
<evidence type="ECO:0008006" key="3">
    <source>
        <dbReference type="Google" id="ProtNLM"/>
    </source>
</evidence>
<protein>
    <recommendedName>
        <fullName evidence="3">SnoaL-like domain-containing protein</fullName>
    </recommendedName>
</protein>
<dbReference type="STRING" id="1769779.AUP74_01858"/>
<dbReference type="KEGG" id="micc:AUP74_01858"/>
<evidence type="ECO:0000313" key="1">
    <source>
        <dbReference type="EMBL" id="AOS97289.1"/>
    </source>
</evidence>
<proteinExistence type="predicted"/>
<dbReference type="EMBL" id="CP014143">
    <property type="protein sequence ID" value="AOS97289.1"/>
    <property type="molecule type" value="Genomic_DNA"/>
</dbReference>